<evidence type="ECO:0000256" key="1">
    <source>
        <dbReference type="ARBA" id="ARBA00010617"/>
    </source>
</evidence>
<accession>A0ABP9I2T7</accession>
<proteinExistence type="inferred from homology"/>
<gene>
    <name evidence="2" type="ORF">GCM10023205_66240</name>
</gene>
<evidence type="ECO:0000313" key="2">
    <source>
        <dbReference type="EMBL" id="GAA4986400.1"/>
    </source>
</evidence>
<dbReference type="InterPro" id="IPR002397">
    <property type="entry name" value="Cyt_P450_B"/>
</dbReference>
<dbReference type="SUPFAM" id="SSF48264">
    <property type="entry name" value="Cytochrome P450"/>
    <property type="match status" value="1"/>
</dbReference>
<evidence type="ECO:0000313" key="3">
    <source>
        <dbReference type="Proteomes" id="UP001500466"/>
    </source>
</evidence>
<reference evidence="3" key="1">
    <citation type="journal article" date="2019" name="Int. J. Syst. Evol. Microbiol.">
        <title>The Global Catalogue of Microorganisms (GCM) 10K type strain sequencing project: providing services to taxonomists for standard genome sequencing and annotation.</title>
        <authorList>
            <consortium name="The Broad Institute Genomics Platform"/>
            <consortium name="The Broad Institute Genome Sequencing Center for Infectious Disease"/>
            <person name="Wu L."/>
            <person name="Ma J."/>
        </authorList>
    </citation>
    <scope>NUCLEOTIDE SEQUENCE [LARGE SCALE GENOMIC DNA]</scope>
    <source>
        <strain evidence="3">JCM 17986</strain>
    </source>
</reference>
<organism evidence="2 3">
    <name type="scientific">Yinghuangia aomiensis</name>
    <dbReference type="NCBI Taxonomy" id="676205"/>
    <lineage>
        <taxon>Bacteria</taxon>
        <taxon>Bacillati</taxon>
        <taxon>Actinomycetota</taxon>
        <taxon>Actinomycetes</taxon>
        <taxon>Kitasatosporales</taxon>
        <taxon>Streptomycetaceae</taxon>
        <taxon>Yinghuangia</taxon>
    </lineage>
</organism>
<dbReference type="PANTHER" id="PTHR46696">
    <property type="entry name" value="P450, PUTATIVE (EUROFUNG)-RELATED"/>
    <property type="match status" value="1"/>
</dbReference>
<dbReference type="PANTHER" id="PTHR46696:SF1">
    <property type="entry name" value="CYTOCHROME P450 YJIB-RELATED"/>
    <property type="match status" value="1"/>
</dbReference>
<dbReference type="InterPro" id="IPR036396">
    <property type="entry name" value="Cyt_P450_sf"/>
</dbReference>
<comment type="similarity">
    <text evidence="1">Belongs to the cytochrome P450 family.</text>
</comment>
<sequence length="396" mass="41559">MTYASTQNTGLPRLFGEDFREHPEAAYAQLRAAGPVAWAEVAAGVHALVVTSHAVARELLADPDYTRDPAAWDALVRGTVPADLAYMYTGGLQHTDGAEHARLREAVDDCLDSIDLHAVRHTVRGLARHLVGAFGERGHADLMAEYADPVALRTLTALLGFPPHAADRLGLPAWSLAAASPNAAEASAELFEALRELVAAKRAAPGSDVTSWLLAHPALLGDAEAARQLASIVVLGAVPTAAWIGSTLHILLTDPAYAGELVGGAVTIRQAMNTTLSLRCPVANASVHYARGPKILHGVHVPAGTPVFVSHAATGTDPARPGRHAPQDRSHLAWSADTHRCPAQGLATTIAETAIETAVDALWDLATPITAIAGRPGPFLQCPAHVGVLFAPENHR</sequence>
<protein>
    <submittedName>
        <fullName evidence="2">Cytochrome P450</fullName>
    </submittedName>
</protein>
<keyword evidence="3" id="KW-1185">Reference proteome</keyword>
<name>A0ABP9I2T7_9ACTN</name>
<dbReference type="Proteomes" id="UP001500466">
    <property type="component" value="Unassembled WGS sequence"/>
</dbReference>
<dbReference type="RefSeq" id="WP_345679467.1">
    <property type="nucleotide sequence ID" value="NZ_BAABHS010000031.1"/>
</dbReference>
<dbReference type="PRINTS" id="PR00359">
    <property type="entry name" value="BP450"/>
</dbReference>
<dbReference type="EMBL" id="BAABHS010000031">
    <property type="protein sequence ID" value="GAA4986400.1"/>
    <property type="molecule type" value="Genomic_DNA"/>
</dbReference>
<dbReference type="Gene3D" id="1.10.630.10">
    <property type="entry name" value="Cytochrome P450"/>
    <property type="match status" value="1"/>
</dbReference>
<comment type="caution">
    <text evidence="2">The sequence shown here is derived from an EMBL/GenBank/DDBJ whole genome shotgun (WGS) entry which is preliminary data.</text>
</comment>